<accession>A0A328U8V4</accession>
<sequence>MSGNRLKNNRVKKRNGAVYRLHRSVFMFYREGAVLTEFFGNIVEKFHRIFGDKSLKSHCITKTFRYNYGRKPFNKSFIWEESR</sequence>
<dbReference type="EMBL" id="QLYR01000011">
    <property type="protein sequence ID" value="RAQ22605.1"/>
    <property type="molecule type" value="Genomic_DNA"/>
</dbReference>
<protein>
    <submittedName>
        <fullName evidence="1">Uncharacterized protein</fullName>
    </submittedName>
</protein>
<reference evidence="1 2" key="1">
    <citation type="submission" date="2018-06" db="EMBL/GenBank/DDBJ databases">
        <title>Noncontiguous genome sequence of Ruminococcaceae bacterium ASD2818.</title>
        <authorList>
            <person name="Chaplin A.V."/>
            <person name="Sokolova S.R."/>
            <person name="Kochetkova T.O."/>
            <person name="Goltsov A.Y."/>
            <person name="Trofimov D.Y."/>
            <person name="Efimov B.A."/>
        </authorList>
    </citation>
    <scope>NUCLEOTIDE SEQUENCE [LARGE SCALE GENOMIC DNA]</scope>
    <source>
        <strain evidence="1 2">ASD2818</strain>
    </source>
</reference>
<dbReference type="AlphaFoldDB" id="A0A328U8V4"/>
<proteinExistence type="predicted"/>
<comment type="caution">
    <text evidence="1">The sequence shown here is derived from an EMBL/GenBank/DDBJ whole genome shotgun (WGS) entry which is preliminary data.</text>
</comment>
<evidence type="ECO:0000313" key="2">
    <source>
        <dbReference type="Proteomes" id="UP000249377"/>
    </source>
</evidence>
<evidence type="ECO:0000313" key="1">
    <source>
        <dbReference type="EMBL" id="RAQ22605.1"/>
    </source>
</evidence>
<name>A0A328U8V4_9FIRM</name>
<gene>
    <name evidence="1" type="ORF">DPQ25_12540</name>
</gene>
<keyword evidence="2" id="KW-1185">Reference proteome</keyword>
<dbReference type="Proteomes" id="UP000249377">
    <property type="component" value="Unassembled WGS sequence"/>
</dbReference>
<organism evidence="1 2">
    <name type="scientific">Hydrogeniiclostridium mannosilyticum</name>
    <dbReference type="NCBI Taxonomy" id="2764322"/>
    <lineage>
        <taxon>Bacteria</taxon>
        <taxon>Bacillati</taxon>
        <taxon>Bacillota</taxon>
        <taxon>Clostridia</taxon>
        <taxon>Eubacteriales</taxon>
        <taxon>Acutalibacteraceae</taxon>
        <taxon>Hydrogeniiclostridium</taxon>
    </lineage>
</organism>